<keyword evidence="1" id="KW-0489">Methyltransferase</keyword>
<evidence type="ECO:0000256" key="3">
    <source>
        <dbReference type="ARBA" id="ARBA00022691"/>
    </source>
</evidence>
<dbReference type="InterPro" id="IPR016461">
    <property type="entry name" value="COMT-like"/>
</dbReference>
<proteinExistence type="predicted"/>
<keyword evidence="3" id="KW-0949">S-adenosyl-L-methionine</keyword>
<dbReference type="GO" id="GO:0032259">
    <property type="term" value="P:methylation"/>
    <property type="evidence" value="ECO:0007669"/>
    <property type="project" value="UniProtKB-KW"/>
</dbReference>
<protein>
    <recommendedName>
        <fullName evidence="4">O-methyltransferase C-terminal domain-containing protein</fullName>
    </recommendedName>
</protein>
<dbReference type="AlphaFoldDB" id="A0AAD5GEC3"/>
<dbReference type="EMBL" id="JAMZMK010008658">
    <property type="protein sequence ID" value="KAI7739212.1"/>
    <property type="molecule type" value="Genomic_DNA"/>
</dbReference>
<feature type="domain" description="O-methyltransferase C-terminal" evidence="4">
    <location>
        <begin position="1"/>
        <end position="92"/>
    </location>
</feature>
<comment type="caution">
    <text evidence="5">The sequence shown here is derived from an EMBL/GenBank/DDBJ whole genome shotgun (WGS) entry which is preliminary data.</text>
</comment>
<dbReference type="Pfam" id="PF00891">
    <property type="entry name" value="Methyltransf_2"/>
    <property type="match status" value="1"/>
</dbReference>
<evidence type="ECO:0000256" key="1">
    <source>
        <dbReference type="ARBA" id="ARBA00022603"/>
    </source>
</evidence>
<dbReference type="Proteomes" id="UP001206925">
    <property type="component" value="Unassembled WGS sequence"/>
</dbReference>
<evidence type="ECO:0000313" key="6">
    <source>
        <dbReference type="Proteomes" id="UP001206925"/>
    </source>
</evidence>
<keyword evidence="2" id="KW-0808">Transferase</keyword>
<organism evidence="5 6">
    <name type="scientific">Ambrosia artemisiifolia</name>
    <name type="common">Common ragweed</name>
    <dbReference type="NCBI Taxonomy" id="4212"/>
    <lineage>
        <taxon>Eukaryota</taxon>
        <taxon>Viridiplantae</taxon>
        <taxon>Streptophyta</taxon>
        <taxon>Embryophyta</taxon>
        <taxon>Tracheophyta</taxon>
        <taxon>Spermatophyta</taxon>
        <taxon>Magnoliopsida</taxon>
        <taxon>eudicotyledons</taxon>
        <taxon>Gunneridae</taxon>
        <taxon>Pentapetalae</taxon>
        <taxon>asterids</taxon>
        <taxon>campanulids</taxon>
        <taxon>Asterales</taxon>
        <taxon>Asteraceae</taxon>
        <taxon>Asteroideae</taxon>
        <taxon>Heliantheae alliance</taxon>
        <taxon>Heliantheae</taxon>
        <taxon>Ambrosia</taxon>
    </lineage>
</organism>
<dbReference type="SUPFAM" id="SSF53335">
    <property type="entry name" value="S-adenosyl-L-methionine-dependent methyltransferases"/>
    <property type="match status" value="1"/>
</dbReference>
<dbReference type="PROSITE" id="PS51683">
    <property type="entry name" value="SAM_OMT_II"/>
    <property type="match status" value="1"/>
</dbReference>
<dbReference type="PANTHER" id="PTHR11746">
    <property type="entry name" value="O-METHYLTRANSFERASE"/>
    <property type="match status" value="1"/>
</dbReference>
<evidence type="ECO:0000313" key="5">
    <source>
        <dbReference type="EMBL" id="KAI7739212.1"/>
    </source>
</evidence>
<name>A0AAD5GEC3_AMBAR</name>
<dbReference type="Gene3D" id="3.40.50.150">
    <property type="entry name" value="Vaccinia Virus protein VP39"/>
    <property type="match status" value="1"/>
</dbReference>
<accession>A0AAD5GEC3</accession>
<reference evidence="5" key="1">
    <citation type="submission" date="2022-06" db="EMBL/GenBank/DDBJ databases">
        <title>Uncovering the hologenomic basis of an extraordinary plant invasion.</title>
        <authorList>
            <person name="Bieker V.C."/>
            <person name="Martin M.D."/>
            <person name="Gilbert T."/>
            <person name="Hodgins K."/>
            <person name="Battlay P."/>
            <person name="Petersen B."/>
            <person name="Wilson J."/>
        </authorList>
    </citation>
    <scope>NUCLEOTIDE SEQUENCE</scope>
    <source>
        <strain evidence="5">AA19_3_7</strain>
        <tissue evidence="5">Leaf</tissue>
    </source>
</reference>
<evidence type="ECO:0000259" key="4">
    <source>
        <dbReference type="Pfam" id="PF00891"/>
    </source>
</evidence>
<keyword evidence="6" id="KW-1185">Reference proteome</keyword>
<dbReference type="InterPro" id="IPR029063">
    <property type="entry name" value="SAM-dependent_MTases_sf"/>
</dbReference>
<gene>
    <name evidence="5" type="ORF">M8C21_001119</name>
</gene>
<dbReference type="InterPro" id="IPR001077">
    <property type="entry name" value="COMT_C"/>
</dbReference>
<dbReference type="GO" id="GO:0008171">
    <property type="term" value="F:O-methyltransferase activity"/>
    <property type="evidence" value="ECO:0007669"/>
    <property type="project" value="InterPro"/>
</dbReference>
<sequence length="110" mass="12691">MFQHVPKGDNIFMKWILHCWSDGDCVKLLKKCYKALPDDGKVIVVDKMLPFIPNTSSHVKAITNLDVSQMTHGGKERTEDEFQALAKLSGFRKMKKICCVHTCWVLEFYK</sequence>
<evidence type="ECO:0000256" key="2">
    <source>
        <dbReference type="ARBA" id="ARBA00022679"/>
    </source>
</evidence>